<protein>
    <submittedName>
        <fullName evidence="1">Uncharacterized protein</fullName>
    </submittedName>
</protein>
<evidence type="ECO:0000313" key="1">
    <source>
        <dbReference type="EMBL" id="KKM85515.1"/>
    </source>
</evidence>
<name>A0A0F9N9V7_9ZZZZ</name>
<reference evidence="1" key="1">
    <citation type="journal article" date="2015" name="Nature">
        <title>Complex archaea that bridge the gap between prokaryotes and eukaryotes.</title>
        <authorList>
            <person name="Spang A."/>
            <person name="Saw J.H."/>
            <person name="Jorgensen S.L."/>
            <person name="Zaremba-Niedzwiedzka K."/>
            <person name="Martijn J."/>
            <person name="Lind A.E."/>
            <person name="van Eijk R."/>
            <person name="Schleper C."/>
            <person name="Guy L."/>
            <person name="Ettema T.J."/>
        </authorList>
    </citation>
    <scope>NUCLEOTIDE SEQUENCE</scope>
</reference>
<dbReference type="AlphaFoldDB" id="A0A0F9N9V7"/>
<proteinExistence type="predicted"/>
<organism evidence="1">
    <name type="scientific">marine sediment metagenome</name>
    <dbReference type="NCBI Taxonomy" id="412755"/>
    <lineage>
        <taxon>unclassified sequences</taxon>
        <taxon>metagenomes</taxon>
        <taxon>ecological metagenomes</taxon>
    </lineage>
</organism>
<sequence length="93" mass="10169">MYRPEGMEGNPYEAKPGNAADLDRMGREIAFEVGADAMLEGLKKEEKPVIIVNEETGNVSMFLPIVPIALLQTLTEIKMGKKDASPLKLGHIT</sequence>
<comment type="caution">
    <text evidence="1">The sequence shown here is derived from an EMBL/GenBank/DDBJ whole genome shotgun (WGS) entry which is preliminary data.</text>
</comment>
<dbReference type="EMBL" id="LAZR01007396">
    <property type="protein sequence ID" value="KKM85515.1"/>
    <property type="molecule type" value="Genomic_DNA"/>
</dbReference>
<gene>
    <name evidence="1" type="ORF">LCGC14_1288220</name>
</gene>
<accession>A0A0F9N9V7</accession>